<name>A0ABT7N431_9MICO</name>
<keyword evidence="2" id="KW-1185">Reference proteome</keyword>
<organism evidence="1 2">
    <name type="scientific">Microbacterium candidum</name>
    <dbReference type="NCBI Taxonomy" id="3041922"/>
    <lineage>
        <taxon>Bacteria</taxon>
        <taxon>Bacillati</taxon>
        <taxon>Actinomycetota</taxon>
        <taxon>Actinomycetes</taxon>
        <taxon>Micrococcales</taxon>
        <taxon>Microbacteriaceae</taxon>
        <taxon>Microbacterium</taxon>
    </lineage>
</organism>
<comment type="caution">
    <text evidence="1">The sequence shown here is derived from an EMBL/GenBank/DDBJ whole genome shotgun (WGS) entry which is preliminary data.</text>
</comment>
<sequence length="50" mass="5507">MPEEQDDLELISRLRVIESQPLAERASAYAALHEELAHTLESGPVDPHAA</sequence>
<protein>
    <submittedName>
        <fullName evidence="1">Uncharacterized protein</fullName>
    </submittedName>
</protein>
<dbReference type="RefSeq" id="WP_286290596.1">
    <property type="nucleotide sequence ID" value="NZ_JASXSZ010000009.1"/>
</dbReference>
<evidence type="ECO:0000313" key="2">
    <source>
        <dbReference type="Proteomes" id="UP001235064"/>
    </source>
</evidence>
<reference evidence="1 2" key="1">
    <citation type="submission" date="2023-06" db="EMBL/GenBank/DDBJ databases">
        <title>Microbacterium sp. nov., isolated from a waste landfill.</title>
        <authorList>
            <person name="Wen W."/>
        </authorList>
    </citation>
    <scope>NUCLEOTIDE SEQUENCE [LARGE SCALE GENOMIC DNA]</scope>
    <source>
        <strain evidence="1 2">ASV49</strain>
    </source>
</reference>
<proteinExistence type="predicted"/>
<accession>A0ABT7N431</accession>
<dbReference type="Proteomes" id="UP001235064">
    <property type="component" value="Unassembled WGS sequence"/>
</dbReference>
<evidence type="ECO:0000313" key="1">
    <source>
        <dbReference type="EMBL" id="MDL9981470.1"/>
    </source>
</evidence>
<dbReference type="EMBL" id="JASXSZ010000009">
    <property type="protein sequence ID" value="MDL9981470.1"/>
    <property type="molecule type" value="Genomic_DNA"/>
</dbReference>
<gene>
    <name evidence="1" type="ORF">QSV35_19240</name>
</gene>